<organism evidence="1 2">
    <name type="scientific">Latimeria chalumnae</name>
    <name type="common">Coelacanth</name>
    <dbReference type="NCBI Taxonomy" id="7897"/>
    <lineage>
        <taxon>Eukaryota</taxon>
        <taxon>Metazoa</taxon>
        <taxon>Chordata</taxon>
        <taxon>Craniata</taxon>
        <taxon>Vertebrata</taxon>
        <taxon>Euteleostomi</taxon>
        <taxon>Coelacanthiformes</taxon>
        <taxon>Coelacanthidae</taxon>
        <taxon>Latimeria</taxon>
    </lineage>
</organism>
<evidence type="ECO:0000313" key="1">
    <source>
        <dbReference type="Ensembl" id="ENSLACP00000020573.1"/>
    </source>
</evidence>
<reference evidence="1" key="3">
    <citation type="submission" date="2025-09" db="UniProtKB">
        <authorList>
            <consortium name="Ensembl"/>
        </authorList>
    </citation>
    <scope>IDENTIFICATION</scope>
</reference>
<dbReference type="eggNOG" id="ENOG502QUPC">
    <property type="taxonomic scope" value="Eukaryota"/>
</dbReference>
<dbReference type="EMBL" id="AFYH01016435">
    <property type="status" value="NOT_ANNOTATED_CDS"/>
    <property type="molecule type" value="Genomic_DNA"/>
</dbReference>
<protein>
    <submittedName>
        <fullName evidence="1">Si:ch211-110p13.9</fullName>
    </submittedName>
</protein>
<sequence length="372" mass="42452">DNMIPLFLGADVVAKTGGRTENHPKIHAKFGKRGLATKLIFGAGKKFRWLPSGVNSLWFYSIQGVFRVAFEMYSREDQLAVLDSLQDLWKTRINDNLLTQAYDMKTLLGQVPLQEVTEQYELNCLRKAERVCEWPTDFLYNDADPYKKSVEDCCENTGVRGRDHTYCMSEHIITKTNRASQTNFPDETAQDTFSQRIQSLFHISEMEMDEQTKVTIILIIEVIELLTKGTESASKLAHMIPQLLSYISELIAEDGSHKGNCSVYSNCLLHTISSWLGCQFFFANASISKRVEEFKERHIDRITDLPPAEELVNALFPQAMKILLLNWMGLNEDSAVWKRQSEYPILLLILEFANHNLITGVAHVLYSSLISK</sequence>
<reference evidence="2" key="1">
    <citation type="submission" date="2011-08" db="EMBL/GenBank/DDBJ databases">
        <title>The draft genome of Latimeria chalumnae.</title>
        <authorList>
            <person name="Di Palma F."/>
            <person name="Alfoldi J."/>
            <person name="Johnson J."/>
            <person name="Berlin A."/>
            <person name="Gnerre S."/>
            <person name="Jaffe D."/>
            <person name="MacCallum I."/>
            <person name="Young S."/>
            <person name="Walker B.J."/>
            <person name="Lander E."/>
            <person name="Lindblad-Toh K."/>
        </authorList>
    </citation>
    <scope>NUCLEOTIDE SEQUENCE [LARGE SCALE GENOMIC DNA]</scope>
    <source>
        <strain evidence="2">Wild caught</strain>
    </source>
</reference>
<evidence type="ECO:0000313" key="2">
    <source>
        <dbReference type="Proteomes" id="UP000008672"/>
    </source>
</evidence>
<reference evidence="1" key="2">
    <citation type="submission" date="2025-08" db="UniProtKB">
        <authorList>
            <consortium name="Ensembl"/>
        </authorList>
    </citation>
    <scope>IDENTIFICATION</scope>
</reference>
<dbReference type="AlphaFoldDB" id="H3BFA2"/>
<keyword evidence="2" id="KW-1185">Reference proteome</keyword>
<dbReference type="Proteomes" id="UP000008672">
    <property type="component" value="Unassembled WGS sequence"/>
</dbReference>
<accession>H3BFA2</accession>
<dbReference type="Ensembl" id="ENSLACT00000020713.1">
    <property type="protein sequence ID" value="ENSLACP00000020573.1"/>
    <property type="gene ID" value="ENSLACG00000018081.1"/>
</dbReference>
<dbReference type="GeneTree" id="ENSGT00940000173464"/>
<dbReference type="InParanoid" id="H3BFA2"/>
<proteinExistence type="predicted"/>
<dbReference type="HOGENOM" id="CLU_831430_0_0_1"/>
<name>H3BFA2_LATCH</name>
<dbReference type="OMA" id="KRQSEYP"/>